<evidence type="ECO:0000313" key="1">
    <source>
        <dbReference type="EMBL" id="SCM78850.1"/>
    </source>
</evidence>
<evidence type="ECO:0000313" key="4">
    <source>
        <dbReference type="EMBL" id="SCM83101.1"/>
    </source>
</evidence>
<organism evidence="1">
    <name type="scientific">uncultured Sporomusa sp</name>
    <dbReference type="NCBI Taxonomy" id="307249"/>
    <lineage>
        <taxon>Bacteria</taxon>
        <taxon>Bacillati</taxon>
        <taxon>Bacillota</taxon>
        <taxon>Negativicutes</taxon>
        <taxon>Selenomonadales</taxon>
        <taxon>Sporomusaceae</taxon>
        <taxon>Sporomusa</taxon>
        <taxon>environmental samples</taxon>
    </lineage>
</organism>
<protein>
    <submittedName>
        <fullName evidence="1">Uncharacterized protein</fullName>
    </submittedName>
</protein>
<dbReference type="EMBL" id="FMJE01000006">
    <property type="protein sequence ID" value="SCM83101.1"/>
    <property type="molecule type" value="Genomic_DNA"/>
</dbReference>
<evidence type="ECO:0000313" key="3">
    <source>
        <dbReference type="EMBL" id="SCM82787.1"/>
    </source>
</evidence>
<accession>A0A212LMW3</accession>
<proteinExistence type="predicted"/>
<dbReference type="EMBL" id="FMJE01000005">
    <property type="protein sequence ID" value="SCM82787.1"/>
    <property type="molecule type" value="Genomic_DNA"/>
</dbReference>
<evidence type="ECO:0000313" key="2">
    <source>
        <dbReference type="EMBL" id="SCM80958.1"/>
    </source>
</evidence>
<name>A0A212LMW3_9FIRM</name>
<reference evidence="1" key="1">
    <citation type="submission" date="2016-08" db="EMBL/GenBank/DDBJ databases">
        <authorList>
            <person name="Seilhamer J.J."/>
        </authorList>
    </citation>
    <scope>NUCLEOTIDE SEQUENCE</scope>
    <source>
        <strain evidence="1">86</strain>
    </source>
</reference>
<gene>
    <name evidence="1" type="ORF">KL86SPO_20272</name>
    <name evidence="2" type="ORF">KL86SPO_31136</name>
    <name evidence="3" type="ORF">KL86SPO_50559</name>
    <name evidence="4" type="ORF">KL86SPO_60064</name>
</gene>
<sequence>MFRCSLKTAQKKAKFKQPLICKYEKFLNAQLGFILKANVSYESGDAKLASVYQMRGGPEDVAAPRTVVRKQNV</sequence>
<dbReference type="EMBL" id="FMJE01000003">
    <property type="protein sequence ID" value="SCM80958.1"/>
    <property type="molecule type" value="Genomic_DNA"/>
</dbReference>
<dbReference type="EMBL" id="FMJE01000002">
    <property type="protein sequence ID" value="SCM78850.1"/>
    <property type="molecule type" value="Genomic_DNA"/>
</dbReference>
<dbReference type="AlphaFoldDB" id="A0A212LMW3"/>